<dbReference type="Proteomes" id="UP000184082">
    <property type="component" value="Unassembled WGS sequence"/>
</dbReference>
<feature type="domain" description="Aerotolerance regulator N-terminal" evidence="2">
    <location>
        <begin position="1"/>
        <end position="77"/>
    </location>
</feature>
<keyword evidence="1" id="KW-1133">Transmembrane helix</keyword>
<evidence type="ECO:0000256" key="1">
    <source>
        <dbReference type="SAM" id="Phobius"/>
    </source>
</evidence>
<feature type="transmembrane region" description="Helical" evidence="1">
    <location>
        <begin position="543"/>
        <end position="562"/>
    </location>
</feature>
<evidence type="ECO:0000259" key="2">
    <source>
        <dbReference type="Pfam" id="PF07584"/>
    </source>
</evidence>
<gene>
    <name evidence="3" type="ORF">SAMN02745883_01168</name>
</gene>
<evidence type="ECO:0000313" key="3">
    <source>
        <dbReference type="EMBL" id="SHK06249.1"/>
    </source>
</evidence>
<proteinExistence type="predicted"/>
<reference evidence="3 4" key="1">
    <citation type="submission" date="2016-11" db="EMBL/GenBank/DDBJ databases">
        <authorList>
            <person name="Jaros S."/>
            <person name="Januszkiewicz K."/>
            <person name="Wedrychowicz H."/>
        </authorList>
    </citation>
    <scope>NUCLEOTIDE SEQUENCE [LARGE SCALE GENOMIC DNA]</scope>
    <source>
        <strain evidence="3 4">DSM 14501</strain>
    </source>
</reference>
<protein>
    <submittedName>
        <fullName evidence="3">Aerotolerance regulator N-terminal</fullName>
    </submittedName>
</protein>
<dbReference type="AlphaFoldDB" id="A0A1M6PE73"/>
<accession>A0A1M6PE73</accession>
<dbReference type="STRING" id="1121266.SAMN02745883_01168"/>
<keyword evidence="1" id="KW-0812">Transmembrane</keyword>
<organism evidence="3 4">
    <name type="scientific">Caminicella sporogenes DSM 14501</name>
    <dbReference type="NCBI Taxonomy" id="1121266"/>
    <lineage>
        <taxon>Bacteria</taxon>
        <taxon>Bacillati</taxon>
        <taxon>Bacillota</taxon>
        <taxon>Clostridia</taxon>
        <taxon>Peptostreptococcales</taxon>
        <taxon>Caminicellaceae</taxon>
        <taxon>Caminicella</taxon>
    </lineage>
</organism>
<dbReference type="EMBL" id="FRAJ01000008">
    <property type="protein sequence ID" value="SHK06249.1"/>
    <property type="molecule type" value="Genomic_DNA"/>
</dbReference>
<dbReference type="PANTHER" id="PTHR37464">
    <property type="entry name" value="BLL2463 PROTEIN"/>
    <property type="match status" value="1"/>
</dbReference>
<dbReference type="Pfam" id="PF07584">
    <property type="entry name" value="BatA"/>
    <property type="match status" value="1"/>
</dbReference>
<dbReference type="PANTHER" id="PTHR37464:SF1">
    <property type="entry name" value="BLL2463 PROTEIN"/>
    <property type="match status" value="1"/>
</dbReference>
<sequence length="566" mass="65212">MTFLNPMGLLLGLCLSVIILLYFRKKQVVEIKVSNIKLWDEVIEEVEGIRKRKLDRYLLLIIQLLIGLFLVFVFAHPIYLNKFNSSKVIIGLDVSISMNTNEKGKTHLDMAKDKIINYVNSAPKKTRYTLILLKKNSEVCLEEGIRDDVVRALRKVFSTKEYLDLQNAAYLLSKYDGEKVIVSDKSIMLGDKEIIVGKSLNNVGIVGADYDPYRNEVLCHIKNYCSKSKKIRVCMKSNTGKVDIQSIVVSSNMKETLFFSIDKKDSYVVFNIENKDDLEDDNSYILAFGDKYKKKVLYIGSNIFIKNALESILNLRFDTLDKVAGKVQNYDAYIVENEIDISKLPQNTAVWVMKPSIKMIEKSKKGLSKVVNKGSLFTKNLFKSGISAADVSLLNYKSGYNSVLEVNNKPVMIYGLENGFKRIYSSIDFYKTDMVMKPDFPVFIYKTIEWLLDGYNRSYISGDKIYFTNDKYKKADLFLWNKKIAEIKPNIPYILNEIGIYTLKNQNEEIQSFVVNIPSKFIFGEEVRFESKNKSMKYGIKDLSNIFILLALFLLVIEWEVYKRGY</sequence>
<dbReference type="RefSeq" id="WP_072966528.1">
    <property type="nucleotide sequence ID" value="NZ_FRAJ01000008.1"/>
</dbReference>
<feature type="transmembrane region" description="Helical" evidence="1">
    <location>
        <begin position="57"/>
        <end position="79"/>
    </location>
</feature>
<keyword evidence="1" id="KW-0472">Membrane</keyword>
<dbReference type="InterPro" id="IPR024163">
    <property type="entry name" value="Aerotolerance_reg_N"/>
</dbReference>
<keyword evidence="4" id="KW-1185">Reference proteome</keyword>
<feature type="transmembrane region" description="Helical" evidence="1">
    <location>
        <begin position="6"/>
        <end position="23"/>
    </location>
</feature>
<name>A0A1M6PE73_9FIRM</name>
<evidence type="ECO:0000313" key="4">
    <source>
        <dbReference type="Proteomes" id="UP000184082"/>
    </source>
</evidence>